<keyword evidence="2" id="KW-0240">DNA-directed RNA polymerase</keyword>
<organism evidence="12">
    <name type="scientific">Dichotomosiphon tuberosus</name>
    <dbReference type="NCBI Taxonomy" id="118263"/>
    <lineage>
        <taxon>Eukaryota</taxon>
        <taxon>Viridiplantae</taxon>
        <taxon>Chlorophyta</taxon>
        <taxon>core chlorophytes</taxon>
        <taxon>Ulvophyceae</taxon>
        <taxon>TCBD clade</taxon>
        <taxon>Bryopsidales</taxon>
        <taxon>Halimedineae</taxon>
        <taxon>Dichotomosiphonaceae</taxon>
        <taxon>Dichotomosiphon</taxon>
    </lineage>
</organism>
<dbReference type="InterPro" id="IPR045867">
    <property type="entry name" value="DNA-dir_RpoC_beta_prime"/>
</dbReference>
<dbReference type="Pfam" id="PF04983">
    <property type="entry name" value="RNA_pol_Rpb1_3"/>
    <property type="match status" value="1"/>
</dbReference>
<gene>
    <name evidence="12" type="primary">rpoC2</name>
</gene>
<dbReference type="Gene3D" id="1.10.274.100">
    <property type="entry name" value="RNA polymerase Rpb1, domain 3"/>
    <property type="match status" value="1"/>
</dbReference>
<keyword evidence="3 12" id="KW-0934">Plastid</keyword>
<dbReference type="EMBL" id="MH591079">
    <property type="protein sequence ID" value="AYC63765.1"/>
    <property type="molecule type" value="Genomic_DNA"/>
</dbReference>
<keyword evidence="6" id="KW-0479">Metal-binding</keyword>
<evidence type="ECO:0000256" key="8">
    <source>
        <dbReference type="ARBA" id="ARBA00023163"/>
    </source>
</evidence>
<evidence type="ECO:0000256" key="2">
    <source>
        <dbReference type="ARBA" id="ARBA00022478"/>
    </source>
</evidence>
<dbReference type="PANTHER" id="PTHR19376:SF68">
    <property type="entry name" value="DNA-DIRECTED RNA POLYMERASE SUBUNIT BETA"/>
    <property type="match status" value="1"/>
</dbReference>
<dbReference type="GO" id="GO:0003899">
    <property type="term" value="F:DNA-directed RNA polymerase activity"/>
    <property type="evidence" value="ECO:0007669"/>
    <property type="project" value="UniProtKB-EC"/>
</dbReference>
<keyword evidence="4" id="KW-0808">Transferase</keyword>
<reference evidence="12" key="1">
    <citation type="submission" date="2018-07" db="EMBL/GenBank/DDBJ databases">
        <authorList>
            <person name="Quirk P.G."/>
            <person name="Krulwich T.A."/>
        </authorList>
    </citation>
    <scope>NUCLEOTIDE SEQUENCE</scope>
</reference>
<dbReference type="SUPFAM" id="SSF64484">
    <property type="entry name" value="beta and beta-prime subunits of DNA dependent RNA-polymerase"/>
    <property type="match status" value="1"/>
</dbReference>
<evidence type="ECO:0000256" key="5">
    <source>
        <dbReference type="ARBA" id="ARBA00022695"/>
    </source>
</evidence>
<dbReference type="NCBIfam" id="TIGR02388">
    <property type="entry name" value="rpoC2_cyan"/>
    <property type="match status" value="1"/>
</dbReference>
<dbReference type="InterPro" id="IPR042102">
    <property type="entry name" value="RNA_pol_Rpb1_3_sf"/>
</dbReference>
<dbReference type="GO" id="GO:0003677">
    <property type="term" value="F:DNA binding"/>
    <property type="evidence" value="ECO:0007669"/>
    <property type="project" value="InterPro"/>
</dbReference>
<dbReference type="AlphaFoldDB" id="A0A386AWN0"/>
<dbReference type="GO" id="GO:0006351">
    <property type="term" value="P:DNA-templated transcription"/>
    <property type="evidence" value="ECO:0007669"/>
    <property type="project" value="InterPro"/>
</dbReference>
<sequence>MLNENITFNKKIIFFNKCFDKKQLKLLIYWFLTHLDESKTLKFIENLKELGFKYATKIGISISIDDLKIPFLKYKSIYTNEKETLNLELNLDAGYITKVEKVKRFIELWHRLSENLKNEVVQYFQITDIFNPVYMMLFSGARGNISQIRQLIAMRGLMSDPQGEIIDFPIRSNFREGLTLTEYIISCYGARKGIVDTALRTAKSGYLTRRLVDIAHHVIICKQDCKTNRGIWIKDLYDKNKIVLKLKDRIIGRVLAENIVYENSDLLIGLKNQEISFILADKLLNNIDYLKKKIFIRSPLTCLSPHAICQLCYGWNLAANKLVSLGEAVGVLAAQSIGEPGTQLTMRTFHTGGVFSGTLIDQLTSPFKGQIFFPEHCDGLLVRTLQAKIGFLTKRQGILKIKSYNTEDIKKFNFIFPIHTLLFVKNKEFVNKMQVIAELPGLISKSFENEKQIKNKFSGQLYFENLSLIEKIKNENNIKFFVKDLGSIWVLMGVYFKALFSSETFFHKRDLINSKVLCQKFNIRNNGFSVIDSIDLESNQNIKILINKYFKIKDNIKNNIKEILFLKPYISFYLFNIFLFKKIGYFNYLKINSIKKYFLWNILSIKNDIFYYWYYKIYNKDSKNNILSWTSGIKFFKIKNKVWFRFLNDYKLNINNSLYNSFQIINKNLFNFTIINHKNLINKLTCNFSNKNYFIISKNRQGFNQINELKYIFLFYTKTIKPNNKIFKISKNKFNLSYLDIKLNKTFNYSIFSFFKNFFFSKLISFNYDVKLYYKSYKFNNKKLLIFNWKNFIFKKINFKFLKFYKFIFLKYYFLNTNNFKYNKLKTNQIKKNFIRINSI</sequence>
<evidence type="ECO:0000256" key="4">
    <source>
        <dbReference type="ARBA" id="ARBA00022679"/>
    </source>
</evidence>
<evidence type="ECO:0000313" key="12">
    <source>
        <dbReference type="EMBL" id="AYC63765.1"/>
    </source>
</evidence>
<proteinExistence type="predicted"/>
<dbReference type="InterPro" id="IPR007066">
    <property type="entry name" value="RNA_pol_Rpb1_3"/>
</dbReference>
<dbReference type="Pfam" id="PF04998">
    <property type="entry name" value="RNA_pol_Rpb1_5"/>
    <property type="match status" value="1"/>
</dbReference>
<dbReference type="InterPro" id="IPR012756">
    <property type="entry name" value="DNA-dir_RpoC2_beta_pp"/>
</dbReference>
<dbReference type="InterPro" id="IPR038120">
    <property type="entry name" value="Rpb1_funnel_sf"/>
</dbReference>
<keyword evidence="5" id="KW-0548">Nucleotidyltransferase</keyword>
<dbReference type="EC" id="2.7.7.6" evidence="1"/>
<dbReference type="GO" id="GO:0000428">
    <property type="term" value="C:DNA-directed RNA polymerase complex"/>
    <property type="evidence" value="ECO:0007669"/>
    <property type="project" value="UniProtKB-KW"/>
</dbReference>
<dbReference type="Gene3D" id="1.10.132.30">
    <property type="match status" value="1"/>
</dbReference>
<dbReference type="InterPro" id="IPR007083">
    <property type="entry name" value="RNA_pol_Rpb1_4"/>
</dbReference>
<dbReference type="Pfam" id="PF05000">
    <property type="entry name" value="RNA_pol_Rpb1_4"/>
    <property type="match status" value="1"/>
</dbReference>
<dbReference type="PANTHER" id="PTHR19376">
    <property type="entry name" value="DNA-DIRECTED RNA POLYMERASE"/>
    <property type="match status" value="1"/>
</dbReference>
<keyword evidence="7" id="KW-0862">Zinc</keyword>
<feature type="domain" description="RNA polymerase Rpb1" evidence="10">
    <location>
        <begin position="177"/>
        <end position="705"/>
    </location>
</feature>
<name>A0A386AWN0_9CHLO</name>
<accession>A0A386AWN0</accession>
<evidence type="ECO:0000256" key="7">
    <source>
        <dbReference type="ARBA" id="ARBA00022833"/>
    </source>
</evidence>
<protein>
    <recommendedName>
        <fullName evidence="1">DNA-directed RNA polymerase</fullName>
        <ecNumber evidence="1">2.7.7.6</ecNumber>
    </recommendedName>
</protein>
<dbReference type="InterPro" id="IPR007081">
    <property type="entry name" value="RNA_pol_Rpb1_5"/>
</dbReference>
<keyword evidence="8" id="KW-0804">Transcription</keyword>
<evidence type="ECO:0000256" key="1">
    <source>
        <dbReference type="ARBA" id="ARBA00012418"/>
    </source>
</evidence>
<evidence type="ECO:0000259" key="10">
    <source>
        <dbReference type="Pfam" id="PF04998"/>
    </source>
</evidence>
<evidence type="ECO:0000256" key="3">
    <source>
        <dbReference type="ARBA" id="ARBA00022640"/>
    </source>
</evidence>
<feature type="domain" description="RNA polymerase Rpb1" evidence="9">
    <location>
        <begin position="11"/>
        <end position="67"/>
    </location>
</feature>
<feature type="domain" description="RNA polymerase Rpb1" evidence="11">
    <location>
        <begin position="96"/>
        <end position="174"/>
    </location>
</feature>
<keyword evidence="12" id="KW-0150">Chloroplast</keyword>
<reference evidence="12" key="2">
    <citation type="journal article" date="2019" name="Mol. Phylogenet. Evol.">
        <title>Reassessment of the classification of bryopsidales (chlorophyta) based on chloroplast phylogenomic analyses.</title>
        <authorList>
            <person name="Cremen M.C."/>
            <person name="Leliaert F."/>
            <person name="West J."/>
            <person name="Lam D.W."/>
            <person name="Shimada S."/>
            <person name="Lopez-Bautista J.M."/>
            <person name="Verbruggen H."/>
        </authorList>
    </citation>
    <scope>NUCLEOTIDE SEQUENCE</scope>
</reference>
<geneLocation type="chloroplast" evidence="12"/>
<evidence type="ECO:0000256" key="6">
    <source>
        <dbReference type="ARBA" id="ARBA00022723"/>
    </source>
</evidence>
<evidence type="ECO:0000259" key="9">
    <source>
        <dbReference type="Pfam" id="PF04983"/>
    </source>
</evidence>
<dbReference type="GO" id="GO:0046872">
    <property type="term" value="F:metal ion binding"/>
    <property type="evidence" value="ECO:0007669"/>
    <property type="project" value="UniProtKB-KW"/>
</dbReference>
<evidence type="ECO:0000259" key="11">
    <source>
        <dbReference type="Pfam" id="PF05000"/>
    </source>
</evidence>